<dbReference type="AlphaFoldDB" id="A0A8H7IVN0"/>
<dbReference type="EMBL" id="RZGK01000019">
    <property type="protein sequence ID" value="KAF9691978.1"/>
    <property type="molecule type" value="Genomic_DNA"/>
</dbReference>
<comment type="caution">
    <text evidence="2">The sequence shown here is derived from an EMBL/GenBank/DDBJ whole genome shotgun (WGS) entry which is preliminary data.</text>
</comment>
<organism evidence="2 3">
    <name type="scientific">Ascochyta lentis</name>
    <dbReference type="NCBI Taxonomy" id="205686"/>
    <lineage>
        <taxon>Eukaryota</taxon>
        <taxon>Fungi</taxon>
        <taxon>Dikarya</taxon>
        <taxon>Ascomycota</taxon>
        <taxon>Pezizomycotina</taxon>
        <taxon>Dothideomycetes</taxon>
        <taxon>Pleosporomycetidae</taxon>
        <taxon>Pleosporales</taxon>
        <taxon>Pleosporineae</taxon>
        <taxon>Didymellaceae</taxon>
        <taxon>Ascochyta</taxon>
    </lineage>
</organism>
<dbReference type="OrthoDB" id="10562349at2759"/>
<evidence type="ECO:0000256" key="1">
    <source>
        <dbReference type="SAM" id="MobiDB-lite"/>
    </source>
</evidence>
<evidence type="ECO:0000313" key="3">
    <source>
        <dbReference type="Proteomes" id="UP000651452"/>
    </source>
</evidence>
<feature type="compositionally biased region" description="Polar residues" evidence="1">
    <location>
        <begin position="14"/>
        <end position="24"/>
    </location>
</feature>
<sequence length="129" mass="13254">MGDASKLRPARIPTTASQPAPSKQSDPRVPSRPAPPSQSFSSIALGAVFVVVADGTAQATPPFALLSPSFRPPFALSPPPCPSPTSAHAIGAATLVLAPLACTVGTSDNRCSFFHVASRQPVLQRTLRG</sequence>
<accession>A0A8H7IVN0</accession>
<reference evidence="2" key="1">
    <citation type="submission" date="2018-12" db="EMBL/GenBank/DDBJ databases">
        <authorList>
            <person name="Syme R.A."/>
            <person name="Farfan-Caceres L."/>
            <person name="Lichtenzveig J."/>
        </authorList>
    </citation>
    <scope>NUCLEOTIDE SEQUENCE</scope>
    <source>
        <strain evidence="2">Al4</strain>
    </source>
</reference>
<reference evidence="2" key="2">
    <citation type="submission" date="2020-09" db="EMBL/GenBank/DDBJ databases">
        <title>Reference genome assembly for Australian Ascochyta lentis isolate Al4.</title>
        <authorList>
            <person name="Lee R.C."/>
            <person name="Farfan-Caceres L.M."/>
            <person name="Debler J.W."/>
            <person name="Williams A.H."/>
            <person name="Henares B.M."/>
        </authorList>
    </citation>
    <scope>NUCLEOTIDE SEQUENCE</scope>
    <source>
        <strain evidence="2">Al4</strain>
    </source>
</reference>
<dbReference type="Proteomes" id="UP000651452">
    <property type="component" value="Unassembled WGS sequence"/>
</dbReference>
<proteinExistence type="predicted"/>
<feature type="region of interest" description="Disordered" evidence="1">
    <location>
        <begin position="1"/>
        <end position="38"/>
    </location>
</feature>
<gene>
    <name evidence="2" type="ORF">EKO04_009838</name>
</gene>
<name>A0A8H7IVN0_9PLEO</name>
<keyword evidence="3" id="KW-1185">Reference proteome</keyword>
<evidence type="ECO:0000313" key="2">
    <source>
        <dbReference type="EMBL" id="KAF9691978.1"/>
    </source>
</evidence>
<protein>
    <submittedName>
        <fullName evidence="2">Uncharacterized protein</fullName>
    </submittedName>
</protein>